<proteinExistence type="predicted"/>
<gene>
    <name evidence="1" type="ORF">SAMN06265827_11730</name>
</gene>
<accession>A0A285HCQ0</accession>
<keyword evidence="2" id="KW-1185">Reference proteome</keyword>
<evidence type="ECO:0000313" key="1">
    <source>
        <dbReference type="EMBL" id="SNY33518.1"/>
    </source>
</evidence>
<reference evidence="2" key="1">
    <citation type="submission" date="2017-09" db="EMBL/GenBank/DDBJ databases">
        <authorList>
            <person name="Varghese N."/>
            <person name="Submissions S."/>
        </authorList>
    </citation>
    <scope>NUCLEOTIDE SEQUENCE [LARGE SCALE GENOMIC DNA]</scope>
    <source>
        <strain evidence="2">MSL47</strain>
    </source>
</reference>
<name>A0A285HCQ0_9FIRM</name>
<dbReference type="OrthoDB" id="9931051at2"/>
<dbReference type="RefSeq" id="WP_097018331.1">
    <property type="nucleotide sequence ID" value="NZ_OBDZ01000017.1"/>
</dbReference>
<dbReference type="Proteomes" id="UP000219573">
    <property type="component" value="Unassembled WGS sequence"/>
</dbReference>
<dbReference type="EMBL" id="OBDZ01000017">
    <property type="protein sequence ID" value="SNY33518.1"/>
    <property type="molecule type" value="Genomic_DNA"/>
</dbReference>
<protein>
    <submittedName>
        <fullName evidence="1">Uncharacterized protein</fullName>
    </submittedName>
</protein>
<sequence>MSDEKLKRLSELTGLDPEVIKELGADNLSDDNLELVKNLSDMYMSNQEEFSNFLADSGIADILNNIDQDNDIKNKDNLAELKNNLQELLANQDIDLDL</sequence>
<evidence type="ECO:0000313" key="2">
    <source>
        <dbReference type="Proteomes" id="UP000219573"/>
    </source>
</evidence>
<organism evidence="1 2">
    <name type="scientific">Orenia metallireducens</name>
    <dbReference type="NCBI Taxonomy" id="1413210"/>
    <lineage>
        <taxon>Bacteria</taxon>
        <taxon>Bacillati</taxon>
        <taxon>Bacillota</taxon>
        <taxon>Clostridia</taxon>
        <taxon>Halanaerobiales</taxon>
        <taxon>Halobacteroidaceae</taxon>
        <taxon>Orenia</taxon>
    </lineage>
</organism>
<dbReference type="AlphaFoldDB" id="A0A285HCQ0"/>